<gene>
    <name evidence="1" type="ORF">NCTC11189_01183</name>
</gene>
<proteinExistence type="predicted"/>
<dbReference type="EMBL" id="CABEHV010000004">
    <property type="protein sequence ID" value="VTS34401.1"/>
    <property type="molecule type" value="Genomic_DNA"/>
</dbReference>
<sequence>MGILKKILQNKIVNTNGYTRSDTGTKVHAYLRTHPRNQGAGKKLTRNIINALKK</sequence>
<protein>
    <submittedName>
        <fullName evidence="1">Uncharacterized protein</fullName>
    </submittedName>
</protein>
<organism evidence="1 2">
    <name type="scientific">Streptococcus mitis</name>
    <dbReference type="NCBI Taxonomy" id="28037"/>
    <lineage>
        <taxon>Bacteria</taxon>
        <taxon>Bacillati</taxon>
        <taxon>Bacillota</taxon>
        <taxon>Bacilli</taxon>
        <taxon>Lactobacillales</taxon>
        <taxon>Streptococcaceae</taxon>
        <taxon>Streptococcus</taxon>
        <taxon>Streptococcus mitis group</taxon>
    </lineage>
</organism>
<accession>A0A4U9Z6N5</accession>
<dbReference type="Proteomes" id="UP000387692">
    <property type="component" value="Unassembled WGS sequence"/>
</dbReference>
<reference evidence="1 2" key="1">
    <citation type="submission" date="2019-05" db="EMBL/GenBank/DDBJ databases">
        <authorList>
            <consortium name="Pathogen Informatics"/>
        </authorList>
    </citation>
    <scope>NUCLEOTIDE SEQUENCE [LARGE SCALE GENOMIC DNA]</scope>
    <source>
        <strain evidence="1 2">NCTC11189</strain>
    </source>
</reference>
<dbReference type="AlphaFoldDB" id="A0A4U9Z6N5"/>
<evidence type="ECO:0000313" key="2">
    <source>
        <dbReference type="Proteomes" id="UP000387692"/>
    </source>
</evidence>
<evidence type="ECO:0000313" key="1">
    <source>
        <dbReference type="EMBL" id="VTS34401.1"/>
    </source>
</evidence>
<name>A0A4U9Z6N5_STRMT</name>